<evidence type="ECO:0000313" key="3">
    <source>
        <dbReference type="Proteomes" id="UP000178615"/>
    </source>
</evidence>
<dbReference type="EMBL" id="MEUV01000036">
    <property type="protein sequence ID" value="OGC45450.1"/>
    <property type="molecule type" value="Genomic_DNA"/>
</dbReference>
<comment type="caution">
    <text evidence="2">The sequence shown here is derived from an EMBL/GenBank/DDBJ whole genome shotgun (WGS) entry which is preliminary data.</text>
</comment>
<dbReference type="Proteomes" id="UP000178615">
    <property type="component" value="Unassembled WGS sequence"/>
</dbReference>
<name>A0A1F4UKW1_UNCKA</name>
<dbReference type="PANTHER" id="PTHR36842">
    <property type="entry name" value="PROTEIN TOLB HOMOLOG"/>
    <property type="match status" value="1"/>
</dbReference>
<dbReference type="Gene3D" id="2.120.10.30">
    <property type="entry name" value="TolB, C-terminal domain"/>
    <property type="match status" value="1"/>
</dbReference>
<accession>A0A1F4UKW1</accession>
<organism evidence="2 3">
    <name type="scientific">candidate division WWE3 bacterium RBG_19FT_COMBO_34_6</name>
    <dbReference type="NCBI Taxonomy" id="1802612"/>
    <lineage>
        <taxon>Bacteria</taxon>
        <taxon>Katanobacteria</taxon>
    </lineage>
</organism>
<sequence>MEKSFRMMRKRDTFGLINMVNKKGIKLINKSTYLSLIIGVVIFLISRPHFVNALDWRDILDTNFEVDTAIDDNNYRQIIIRDDNGSTHFLTEDNTTHANPSYGQNYIAWMAIVDRYWQIFVYDIKAKTFFQLTNSENNVNPKVDGEKIVWEGQRNGVWQIFMFDGLRISQITKDDNPKQDVEIKNEYITFSQKNNQNNIWEIVLYNVNIKTTEIISSNYSSRMPKINDNKIVWETSEDEDSYWNEYDILNKKLQKTIKTDGTSDKSLSDNVAGESPVMEDTTPIEELTEEDIAEEINNTTESTPSFEEVVIEEVKETTQSTSSTQ</sequence>
<dbReference type="PANTHER" id="PTHR36842:SF1">
    <property type="entry name" value="PROTEIN TOLB"/>
    <property type="match status" value="1"/>
</dbReference>
<protein>
    <submittedName>
        <fullName evidence="2">Uncharacterized protein</fullName>
    </submittedName>
</protein>
<dbReference type="SUPFAM" id="SSF69304">
    <property type="entry name" value="Tricorn protease N-terminal domain"/>
    <property type="match status" value="1"/>
</dbReference>
<dbReference type="AlphaFoldDB" id="A0A1F4UKW1"/>
<reference evidence="2 3" key="1">
    <citation type="journal article" date="2016" name="Nat. Commun.">
        <title>Thousands of microbial genomes shed light on interconnected biogeochemical processes in an aquifer system.</title>
        <authorList>
            <person name="Anantharaman K."/>
            <person name="Brown C.T."/>
            <person name="Hug L.A."/>
            <person name="Sharon I."/>
            <person name="Castelle C.J."/>
            <person name="Probst A.J."/>
            <person name="Thomas B.C."/>
            <person name="Singh A."/>
            <person name="Wilkins M.J."/>
            <person name="Karaoz U."/>
            <person name="Brodie E.L."/>
            <person name="Williams K.H."/>
            <person name="Hubbard S.S."/>
            <person name="Banfield J.F."/>
        </authorList>
    </citation>
    <scope>NUCLEOTIDE SEQUENCE [LARGE SCALE GENOMIC DNA]</scope>
</reference>
<feature type="region of interest" description="Disordered" evidence="1">
    <location>
        <begin position="259"/>
        <end position="325"/>
    </location>
</feature>
<evidence type="ECO:0000256" key="1">
    <source>
        <dbReference type="SAM" id="MobiDB-lite"/>
    </source>
</evidence>
<proteinExistence type="predicted"/>
<evidence type="ECO:0000313" key="2">
    <source>
        <dbReference type="EMBL" id="OGC45450.1"/>
    </source>
</evidence>
<feature type="compositionally biased region" description="Acidic residues" evidence="1">
    <location>
        <begin position="282"/>
        <end position="294"/>
    </location>
</feature>
<gene>
    <name evidence="2" type="ORF">A2V49_03370</name>
</gene>
<dbReference type="InterPro" id="IPR011042">
    <property type="entry name" value="6-blade_b-propeller_TolB-like"/>
</dbReference>